<dbReference type="AlphaFoldDB" id="A0A1N7J8P5"/>
<reference evidence="3" key="1">
    <citation type="submission" date="2017-01" db="EMBL/GenBank/DDBJ databases">
        <authorList>
            <person name="Varghese N."/>
            <person name="Submissions S."/>
        </authorList>
    </citation>
    <scope>NUCLEOTIDE SEQUENCE [LARGE SCALE GENOMIC DNA]</scope>
    <source>
        <strain evidence="3">DSM 23145</strain>
    </source>
</reference>
<feature type="transmembrane region" description="Helical" evidence="1">
    <location>
        <begin position="73"/>
        <end position="90"/>
    </location>
</feature>
<sequence>MLNIYLILLLLCFLGSFRPMFLKNFLWLYFFYIICVEILVNFYSVNDQIYNYSILVYIFYFSFYYFKKVNKKLLIAISAISFAVSFYFVFLSNHFENYNINAGISLSIFYILLSLQWFFTHFNKTDRKIQQKMGFWISFSLLLWAVAFIFRIIPMQFFNIKDKEFLLVITQIYQSFTIFSYVIFLVGLLFSKADE</sequence>
<keyword evidence="3" id="KW-1185">Reference proteome</keyword>
<feature type="transmembrane region" description="Helical" evidence="1">
    <location>
        <begin position="6"/>
        <end position="21"/>
    </location>
</feature>
<feature type="transmembrane region" description="Helical" evidence="1">
    <location>
        <begin position="26"/>
        <end position="43"/>
    </location>
</feature>
<feature type="transmembrane region" description="Helical" evidence="1">
    <location>
        <begin position="49"/>
        <end position="66"/>
    </location>
</feature>
<keyword evidence="1" id="KW-1133">Transmembrane helix</keyword>
<name>A0A1N7J8P5_9FLAO</name>
<dbReference type="EMBL" id="FTOI01000001">
    <property type="protein sequence ID" value="SIS45616.1"/>
    <property type="molecule type" value="Genomic_DNA"/>
</dbReference>
<keyword evidence="1" id="KW-0812">Transmembrane</keyword>
<dbReference type="Proteomes" id="UP000185839">
    <property type="component" value="Unassembled WGS sequence"/>
</dbReference>
<feature type="transmembrane region" description="Helical" evidence="1">
    <location>
        <begin position="102"/>
        <end position="122"/>
    </location>
</feature>
<feature type="transmembrane region" description="Helical" evidence="1">
    <location>
        <begin position="134"/>
        <end position="153"/>
    </location>
</feature>
<organism evidence="2 3">
    <name type="scientific">Kaistella chaponensis</name>
    <dbReference type="NCBI Taxonomy" id="713588"/>
    <lineage>
        <taxon>Bacteria</taxon>
        <taxon>Pseudomonadati</taxon>
        <taxon>Bacteroidota</taxon>
        <taxon>Flavobacteriia</taxon>
        <taxon>Flavobacteriales</taxon>
        <taxon>Weeksellaceae</taxon>
        <taxon>Chryseobacterium group</taxon>
        <taxon>Kaistella</taxon>
    </lineage>
</organism>
<protein>
    <submittedName>
        <fullName evidence="2">Uncharacterized protein</fullName>
    </submittedName>
</protein>
<evidence type="ECO:0000313" key="3">
    <source>
        <dbReference type="Proteomes" id="UP000185839"/>
    </source>
</evidence>
<proteinExistence type="predicted"/>
<feature type="transmembrane region" description="Helical" evidence="1">
    <location>
        <begin position="165"/>
        <end position="190"/>
    </location>
</feature>
<keyword evidence="1" id="KW-0472">Membrane</keyword>
<dbReference type="STRING" id="713588.SAMN05421789_101244"/>
<accession>A0A1N7J8P5</accession>
<evidence type="ECO:0000313" key="2">
    <source>
        <dbReference type="EMBL" id="SIS45616.1"/>
    </source>
</evidence>
<evidence type="ECO:0000256" key="1">
    <source>
        <dbReference type="SAM" id="Phobius"/>
    </source>
</evidence>
<gene>
    <name evidence="2" type="ORF">SAMN05421789_101244</name>
</gene>